<dbReference type="Gene3D" id="2.40.70.10">
    <property type="entry name" value="Acid Proteases"/>
    <property type="match status" value="1"/>
</dbReference>
<accession>A0A2G9G507</accession>
<dbReference type="CDD" id="cd00303">
    <property type="entry name" value="retropepsin_like"/>
    <property type="match status" value="1"/>
</dbReference>
<evidence type="ECO:0000313" key="3">
    <source>
        <dbReference type="Proteomes" id="UP000231279"/>
    </source>
</evidence>
<keyword evidence="3" id="KW-1185">Reference proteome</keyword>
<protein>
    <submittedName>
        <fullName evidence="2">Uncharacterized protein</fullName>
    </submittedName>
</protein>
<keyword evidence="1" id="KW-0812">Transmembrane</keyword>
<proteinExistence type="predicted"/>
<dbReference type="OrthoDB" id="1934381at2759"/>
<dbReference type="InterPro" id="IPR021109">
    <property type="entry name" value="Peptidase_aspartic_dom_sf"/>
</dbReference>
<organism evidence="2 3">
    <name type="scientific">Handroanthus impetiginosus</name>
    <dbReference type="NCBI Taxonomy" id="429701"/>
    <lineage>
        <taxon>Eukaryota</taxon>
        <taxon>Viridiplantae</taxon>
        <taxon>Streptophyta</taxon>
        <taxon>Embryophyta</taxon>
        <taxon>Tracheophyta</taxon>
        <taxon>Spermatophyta</taxon>
        <taxon>Magnoliopsida</taxon>
        <taxon>eudicotyledons</taxon>
        <taxon>Gunneridae</taxon>
        <taxon>Pentapetalae</taxon>
        <taxon>asterids</taxon>
        <taxon>lamiids</taxon>
        <taxon>Lamiales</taxon>
        <taxon>Bignoniaceae</taxon>
        <taxon>Crescentiina</taxon>
        <taxon>Tabebuia alliance</taxon>
        <taxon>Handroanthus</taxon>
    </lineage>
</organism>
<comment type="caution">
    <text evidence="2">The sequence shown here is derived from an EMBL/GenBank/DDBJ whole genome shotgun (WGS) entry which is preliminary data.</text>
</comment>
<sequence>MKPSLEETLTQFMASTTTTFNKLQEITKEPAIAKGKDVSFAEKEKELEAPLARLQKYKLEKQFQKFLEVSKNLYIYIPFAETFEQMPTYAKFMKDTLSKKRRLDDYEMVTLIEECSAIIQKKSSSKLKDTTSVKTSCKISTHFLRRALCDLGAGINLMPHSIYCTLSLGKAEPISITLQLANTSLIYPRAIIDDIFVEIYKFIFIVDFIVVNKEADSEITITFGIALLATDIKFSNKIDEYFSVSVLDSNAGKNPLMEQAANLLKRELLNFVDEEEEEEGQKVVKLLDSSKDKKSKEVEYLEKLTLSKVLKPSIEEPSMLELKPLPSHLCYVFLGDLDTLYVIIVSLLLTFLGLAIFSVYQKKG</sequence>
<dbReference type="Proteomes" id="UP000231279">
    <property type="component" value="Unassembled WGS sequence"/>
</dbReference>
<feature type="transmembrane region" description="Helical" evidence="1">
    <location>
        <begin position="340"/>
        <end position="360"/>
    </location>
</feature>
<dbReference type="PANTHER" id="PTHR33067:SF39">
    <property type="entry name" value="TRANSCRIPTION FACTOR INTERACTOR AND REGULATOR CCHC(ZN) FAMILY"/>
    <property type="match status" value="1"/>
</dbReference>
<dbReference type="AlphaFoldDB" id="A0A2G9G507"/>
<keyword evidence="1" id="KW-0472">Membrane</keyword>
<evidence type="ECO:0000256" key="1">
    <source>
        <dbReference type="SAM" id="Phobius"/>
    </source>
</evidence>
<keyword evidence="1" id="KW-1133">Transmembrane helix</keyword>
<dbReference type="EMBL" id="NKXS01007084">
    <property type="protein sequence ID" value="PIN00225.1"/>
    <property type="molecule type" value="Genomic_DNA"/>
</dbReference>
<name>A0A2G9G507_9LAMI</name>
<evidence type="ECO:0000313" key="2">
    <source>
        <dbReference type="EMBL" id="PIN00225.1"/>
    </source>
</evidence>
<dbReference type="PANTHER" id="PTHR33067">
    <property type="entry name" value="RNA-DIRECTED DNA POLYMERASE-RELATED"/>
    <property type="match status" value="1"/>
</dbReference>
<gene>
    <name evidence="2" type="ORF">CDL12_27273</name>
</gene>
<reference evidence="3" key="1">
    <citation type="journal article" date="2018" name="Gigascience">
        <title>Genome assembly of the Pink Ipe (Handroanthus impetiginosus, Bignoniaceae), a highly valued, ecologically keystone Neotropical timber forest tree.</title>
        <authorList>
            <person name="Silva-Junior O.B."/>
            <person name="Grattapaglia D."/>
            <person name="Novaes E."/>
            <person name="Collevatti R.G."/>
        </authorList>
    </citation>
    <scope>NUCLEOTIDE SEQUENCE [LARGE SCALE GENOMIC DNA]</scope>
    <source>
        <strain evidence="3">cv. UFG-1</strain>
    </source>
</reference>